<organism evidence="3 4">
    <name type="scientific">Flammeovirga pectinis</name>
    <dbReference type="NCBI Taxonomy" id="2494373"/>
    <lineage>
        <taxon>Bacteria</taxon>
        <taxon>Pseudomonadati</taxon>
        <taxon>Bacteroidota</taxon>
        <taxon>Cytophagia</taxon>
        <taxon>Cytophagales</taxon>
        <taxon>Flammeovirgaceae</taxon>
        <taxon>Flammeovirga</taxon>
    </lineage>
</organism>
<feature type="domain" description="Glycosyltransferase subfamily 4-like N-terminal" evidence="2">
    <location>
        <begin position="20"/>
        <end position="196"/>
    </location>
</feature>
<dbReference type="KEGG" id="fll:EI427_11865"/>
<dbReference type="InterPro" id="IPR050194">
    <property type="entry name" value="Glycosyltransferase_grp1"/>
</dbReference>
<sequence length="399" mass="45009">MTKSYTKKIKILRIIARLNVGGPAIHTILLSEKINNDKYSTKLVAGPVPSNEGDMSYLADEKDVTVSYLNNLQRELSPKDDLKALSELLSIIKKFQPDIIHTHTAKAGFIGRGAAILYNSFRKNKVKTIHTFHGHVFHGYFSPLKTKLFLNIERALAKHTDTIITITNRQQEEILALGIGKKEQHRMIPLGLDLERFYINKNTSFLHTTYSIPSEKKLIGIVARFTQIKNLKMFIRVANIMYQKDKNLHFFMIGDGEDRDMLEAYTNETMASSYITFTGFLKNLPDIYSSLDLVLLTSNNEGSPVSIIEAMTSGTSVVSTSVGGVPDLFTKYGNKFLVNPDDDVAMANAASEILLPHNNQLFIEEHQGATYSKYNFNRLVDDLMNTYKELTHESIYVTA</sequence>
<keyword evidence="3" id="KW-0808">Transferase</keyword>
<proteinExistence type="predicted"/>
<accession>A0A3Q9FQH8</accession>
<reference evidence="3 4" key="1">
    <citation type="submission" date="2018-12" db="EMBL/GenBank/DDBJ databases">
        <title>Flammeovirga pectinis sp. nov., isolated from the gut of the Korean scallop, Patinopecten yessoensis.</title>
        <authorList>
            <person name="Bae J.-W."/>
            <person name="Jeong Y.-S."/>
            <person name="Kang W."/>
        </authorList>
    </citation>
    <scope>NUCLEOTIDE SEQUENCE [LARGE SCALE GENOMIC DNA]</scope>
    <source>
        <strain evidence="3 4">L12M1</strain>
    </source>
</reference>
<gene>
    <name evidence="3" type="ORF">EI427_11865</name>
</gene>
<protein>
    <submittedName>
        <fullName evidence="3">Glycosyltransferase</fullName>
    </submittedName>
</protein>
<dbReference type="Pfam" id="PF00534">
    <property type="entry name" value="Glycos_transf_1"/>
    <property type="match status" value="1"/>
</dbReference>
<dbReference type="InterPro" id="IPR028098">
    <property type="entry name" value="Glyco_trans_4-like_N"/>
</dbReference>
<dbReference type="PANTHER" id="PTHR45947:SF3">
    <property type="entry name" value="SULFOQUINOVOSYL TRANSFERASE SQD2"/>
    <property type="match status" value="1"/>
</dbReference>
<dbReference type="Gene3D" id="3.40.50.2000">
    <property type="entry name" value="Glycogen Phosphorylase B"/>
    <property type="match status" value="2"/>
</dbReference>
<dbReference type="Pfam" id="PF13439">
    <property type="entry name" value="Glyco_transf_4"/>
    <property type="match status" value="1"/>
</dbReference>
<keyword evidence="4" id="KW-1185">Reference proteome</keyword>
<feature type="domain" description="Glycosyl transferase family 1" evidence="1">
    <location>
        <begin position="210"/>
        <end position="354"/>
    </location>
</feature>
<evidence type="ECO:0000259" key="1">
    <source>
        <dbReference type="Pfam" id="PF00534"/>
    </source>
</evidence>
<evidence type="ECO:0000313" key="4">
    <source>
        <dbReference type="Proteomes" id="UP000267268"/>
    </source>
</evidence>
<evidence type="ECO:0000259" key="2">
    <source>
        <dbReference type="Pfam" id="PF13439"/>
    </source>
</evidence>
<dbReference type="SUPFAM" id="SSF53756">
    <property type="entry name" value="UDP-Glycosyltransferase/glycogen phosphorylase"/>
    <property type="match status" value="1"/>
</dbReference>
<dbReference type="PANTHER" id="PTHR45947">
    <property type="entry name" value="SULFOQUINOVOSYL TRANSFERASE SQD2"/>
    <property type="match status" value="1"/>
</dbReference>
<dbReference type="EMBL" id="CP034562">
    <property type="protein sequence ID" value="AZQ62907.1"/>
    <property type="molecule type" value="Genomic_DNA"/>
</dbReference>
<evidence type="ECO:0000313" key="3">
    <source>
        <dbReference type="EMBL" id="AZQ62907.1"/>
    </source>
</evidence>
<name>A0A3Q9FQH8_9BACT</name>
<dbReference type="InterPro" id="IPR001296">
    <property type="entry name" value="Glyco_trans_1"/>
</dbReference>
<dbReference type="Proteomes" id="UP000267268">
    <property type="component" value="Chromosome 1"/>
</dbReference>
<dbReference type="GO" id="GO:0016758">
    <property type="term" value="F:hexosyltransferase activity"/>
    <property type="evidence" value="ECO:0007669"/>
    <property type="project" value="TreeGrafter"/>
</dbReference>
<dbReference type="AlphaFoldDB" id="A0A3Q9FQH8"/>
<dbReference type="OrthoDB" id="9792322at2"/>
<dbReference type="RefSeq" id="WP_126614876.1">
    <property type="nucleotide sequence ID" value="NZ_CP034562.1"/>
</dbReference>